<dbReference type="GO" id="GO:0005524">
    <property type="term" value="F:ATP binding"/>
    <property type="evidence" value="ECO:0007669"/>
    <property type="project" value="UniProtKB-KW"/>
</dbReference>
<dbReference type="CDD" id="cd03241">
    <property type="entry name" value="ABC_RecN"/>
    <property type="match status" value="2"/>
</dbReference>
<dbReference type="FunFam" id="3.40.50.300:FF:000319">
    <property type="entry name" value="DNA repair protein RecN"/>
    <property type="match status" value="1"/>
</dbReference>
<evidence type="ECO:0000256" key="4">
    <source>
        <dbReference type="ARBA" id="ARBA00022741"/>
    </source>
</evidence>
<dbReference type="FunFam" id="3.40.50.300:FF:000356">
    <property type="entry name" value="DNA repair protein RecN"/>
    <property type="match status" value="1"/>
</dbReference>
<organism evidence="12 13">
    <name type="scientific">Bowmanella dokdonensis</name>
    <dbReference type="NCBI Taxonomy" id="751969"/>
    <lineage>
        <taxon>Bacteria</taxon>
        <taxon>Pseudomonadati</taxon>
        <taxon>Pseudomonadota</taxon>
        <taxon>Gammaproteobacteria</taxon>
        <taxon>Alteromonadales</taxon>
        <taxon>Alteromonadaceae</taxon>
        <taxon>Bowmanella</taxon>
    </lineage>
</organism>
<dbReference type="Gene3D" id="3.40.50.300">
    <property type="entry name" value="P-loop containing nucleotide triphosphate hydrolases"/>
    <property type="match status" value="2"/>
</dbReference>
<name>A0A939DLP6_9ALTE</name>
<evidence type="ECO:0000313" key="13">
    <source>
        <dbReference type="Proteomes" id="UP000664654"/>
    </source>
</evidence>
<comment type="function">
    <text evidence="1 9">May be involved in recombinational repair of damaged DNA.</text>
</comment>
<dbReference type="RefSeq" id="WP_206573155.1">
    <property type="nucleotide sequence ID" value="NZ_JAFKCV010000003.1"/>
</dbReference>
<evidence type="ECO:0000256" key="3">
    <source>
        <dbReference type="ARBA" id="ARBA00021315"/>
    </source>
</evidence>
<evidence type="ECO:0000256" key="1">
    <source>
        <dbReference type="ARBA" id="ARBA00003618"/>
    </source>
</evidence>
<comment type="similarity">
    <text evidence="2 9">Belongs to the RecN family.</text>
</comment>
<dbReference type="GO" id="GO:0006310">
    <property type="term" value="P:DNA recombination"/>
    <property type="evidence" value="ECO:0007669"/>
    <property type="project" value="InterPro"/>
</dbReference>
<dbReference type="InterPro" id="IPR004604">
    <property type="entry name" value="DNA_recomb/repair_RecN"/>
</dbReference>
<keyword evidence="6" id="KW-0067">ATP-binding</keyword>
<keyword evidence="7 9" id="KW-0234">DNA repair</keyword>
<evidence type="ECO:0000313" key="12">
    <source>
        <dbReference type="EMBL" id="MBN7825048.1"/>
    </source>
</evidence>
<dbReference type="Pfam" id="PF02463">
    <property type="entry name" value="SMC_N"/>
    <property type="match status" value="1"/>
</dbReference>
<keyword evidence="5 9" id="KW-0227">DNA damage</keyword>
<accession>A0A939DLP6</accession>
<evidence type="ECO:0000256" key="8">
    <source>
        <dbReference type="ARBA" id="ARBA00033408"/>
    </source>
</evidence>
<proteinExistence type="inferred from homology"/>
<evidence type="ECO:0000256" key="6">
    <source>
        <dbReference type="ARBA" id="ARBA00022840"/>
    </source>
</evidence>
<comment type="caution">
    <text evidence="12">The sequence shown here is derived from an EMBL/GenBank/DDBJ whole genome shotgun (WGS) entry which is preliminary data.</text>
</comment>
<dbReference type="SUPFAM" id="SSF52540">
    <property type="entry name" value="P-loop containing nucleoside triphosphate hydrolases"/>
    <property type="match status" value="2"/>
</dbReference>
<dbReference type="InterPro" id="IPR003395">
    <property type="entry name" value="RecF/RecN/SMC_N"/>
</dbReference>
<feature type="coiled-coil region" evidence="10">
    <location>
        <begin position="169"/>
        <end position="196"/>
    </location>
</feature>
<dbReference type="PANTHER" id="PTHR11059:SF0">
    <property type="entry name" value="DNA REPAIR PROTEIN RECN"/>
    <property type="match status" value="1"/>
</dbReference>
<evidence type="ECO:0000256" key="7">
    <source>
        <dbReference type="ARBA" id="ARBA00023204"/>
    </source>
</evidence>
<dbReference type="PANTHER" id="PTHR11059">
    <property type="entry name" value="DNA REPAIR PROTEIN RECN"/>
    <property type="match status" value="1"/>
</dbReference>
<keyword evidence="4" id="KW-0547">Nucleotide-binding</keyword>
<evidence type="ECO:0000256" key="10">
    <source>
        <dbReference type="SAM" id="Coils"/>
    </source>
</evidence>
<dbReference type="NCBIfam" id="NF008121">
    <property type="entry name" value="PRK10869.1"/>
    <property type="match status" value="1"/>
</dbReference>
<protein>
    <recommendedName>
        <fullName evidence="3 9">DNA repair protein RecN</fullName>
    </recommendedName>
    <alternativeName>
        <fullName evidence="8 9">Recombination protein N</fullName>
    </alternativeName>
</protein>
<dbReference type="PIRSF" id="PIRSF003128">
    <property type="entry name" value="RecN"/>
    <property type="match status" value="1"/>
</dbReference>
<dbReference type="NCBIfam" id="TIGR00634">
    <property type="entry name" value="recN"/>
    <property type="match status" value="1"/>
</dbReference>
<dbReference type="GO" id="GO:0009432">
    <property type="term" value="P:SOS response"/>
    <property type="evidence" value="ECO:0007669"/>
    <property type="project" value="TreeGrafter"/>
</dbReference>
<dbReference type="AlphaFoldDB" id="A0A939DLP6"/>
<evidence type="ECO:0000256" key="5">
    <source>
        <dbReference type="ARBA" id="ARBA00022763"/>
    </source>
</evidence>
<reference evidence="12" key="1">
    <citation type="submission" date="2021-03" db="EMBL/GenBank/DDBJ databases">
        <title>novel species isolated from a fishpond in China.</title>
        <authorList>
            <person name="Lu H."/>
            <person name="Cai Z."/>
        </authorList>
    </citation>
    <scope>NUCLEOTIDE SEQUENCE</scope>
    <source>
        <strain evidence="12">JCM 30855</strain>
    </source>
</reference>
<sequence length="558" mass="62307">MLLQLSVRNFAIVQSLDIDLQSGMTAITGETGAGKSIAIDALGLCLGERADAGMVRGGADKAEITACFTLANLPQAQRWLARQELADPDEDQDCIIRRVISAEGRSKAFINGVPVSLQQLKGLGQYLVNIHGQHAHHQLLKADNQRVILDEFADHESLQQEVVTQYQALQESRKHYQELQESREQREARRQLLEYQVQELNEFAIEEGEFEQLETEHKRLSHSQSLLEQSQLSFYQLYDSDEINALSIIQQSIDRLSELQEHDATLGPIVELLSEANIQVDEASQQLRDYMEGLEIDPLRMQQVEARFSRAMELARKHQVVPEGLYQYHQQLLGEFDQLQQDDDLLNELAGKLELQYQAYQHSALALSQSRQQAADRLAEAVQSQIRLMNMKQACFQVQVSYDEQAPASRHGLDQVHLLVATNPGQTPDLLEKVASGGELSRIGLAIQVISSASHQVPTLIFDEVDTGISGPTASVVGQLLRRLGETAQVLCVTHLPQVAASGHHQMLVTKFSDGKTTETHMMSLEQDQRVEELARLLAGDKLTESALANARELLGQH</sequence>
<dbReference type="Proteomes" id="UP000664654">
    <property type="component" value="Unassembled WGS sequence"/>
</dbReference>
<evidence type="ECO:0000259" key="11">
    <source>
        <dbReference type="Pfam" id="PF02463"/>
    </source>
</evidence>
<keyword evidence="10" id="KW-0175">Coiled coil</keyword>
<feature type="domain" description="RecF/RecN/SMC N-terminal" evidence="11">
    <location>
        <begin position="2"/>
        <end position="516"/>
    </location>
</feature>
<dbReference type="InterPro" id="IPR027417">
    <property type="entry name" value="P-loop_NTPase"/>
</dbReference>
<evidence type="ECO:0000256" key="2">
    <source>
        <dbReference type="ARBA" id="ARBA00009441"/>
    </source>
</evidence>
<dbReference type="GO" id="GO:0006281">
    <property type="term" value="P:DNA repair"/>
    <property type="evidence" value="ECO:0007669"/>
    <property type="project" value="UniProtKB-KW"/>
</dbReference>
<evidence type="ECO:0000256" key="9">
    <source>
        <dbReference type="PIRNR" id="PIRNR003128"/>
    </source>
</evidence>
<dbReference type="EMBL" id="JAFKCV010000003">
    <property type="protein sequence ID" value="MBN7825048.1"/>
    <property type="molecule type" value="Genomic_DNA"/>
</dbReference>
<keyword evidence="13" id="KW-1185">Reference proteome</keyword>
<gene>
    <name evidence="12" type="primary">recN</name>
    <name evidence="12" type="ORF">J0A66_07420</name>
</gene>
<dbReference type="GO" id="GO:0043590">
    <property type="term" value="C:bacterial nucleoid"/>
    <property type="evidence" value="ECO:0007669"/>
    <property type="project" value="TreeGrafter"/>
</dbReference>